<dbReference type="EMBL" id="AZIL01000837">
    <property type="protein sequence ID" value="EWM25718.1"/>
    <property type="molecule type" value="Genomic_DNA"/>
</dbReference>
<dbReference type="Pfam" id="PF00892">
    <property type="entry name" value="EamA"/>
    <property type="match status" value="1"/>
</dbReference>
<evidence type="ECO:0000256" key="3">
    <source>
        <dbReference type="ARBA" id="ARBA00022989"/>
    </source>
</evidence>
<dbReference type="SUPFAM" id="SSF103481">
    <property type="entry name" value="Multidrug resistance efflux transporter EmrE"/>
    <property type="match status" value="1"/>
</dbReference>
<reference evidence="8 9" key="1">
    <citation type="journal article" date="2014" name="Mol. Plant">
        <title>Chromosome Scale Genome Assembly and Transcriptome Profiling of Nannochloropsis gaditana in Nitrogen Depletion.</title>
        <authorList>
            <person name="Corteggiani Carpinelli E."/>
            <person name="Telatin A."/>
            <person name="Vitulo N."/>
            <person name="Forcato C."/>
            <person name="D'Angelo M."/>
            <person name="Schiavon R."/>
            <person name="Vezzi A."/>
            <person name="Giacometti G.M."/>
            <person name="Morosinotto T."/>
            <person name="Valle G."/>
        </authorList>
    </citation>
    <scope>NUCLEOTIDE SEQUENCE [LARGE SCALE GENOMIC DNA]</scope>
    <source>
        <strain evidence="8 9">B-31</strain>
    </source>
</reference>
<feature type="transmembrane region" description="Helical" evidence="6">
    <location>
        <begin position="243"/>
        <end position="264"/>
    </location>
</feature>
<feature type="transmembrane region" description="Helical" evidence="6">
    <location>
        <begin position="276"/>
        <end position="297"/>
    </location>
</feature>
<keyword evidence="9" id="KW-1185">Reference proteome</keyword>
<evidence type="ECO:0000259" key="7">
    <source>
        <dbReference type="Pfam" id="PF00892"/>
    </source>
</evidence>
<feature type="compositionally biased region" description="Basic and acidic residues" evidence="5">
    <location>
        <begin position="399"/>
        <end position="408"/>
    </location>
</feature>
<organism evidence="8 9">
    <name type="scientific">Nannochloropsis gaditana</name>
    <dbReference type="NCBI Taxonomy" id="72520"/>
    <lineage>
        <taxon>Eukaryota</taxon>
        <taxon>Sar</taxon>
        <taxon>Stramenopiles</taxon>
        <taxon>Ochrophyta</taxon>
        <taxon>Eustigmatophyceae</taxon>
        <taxon>Eustigmatales</taxon>
        <taxon>Monodopsidaceae</taxon>
        <taxon>Nannochloropsis</taxon>
    </lineage>
</organism>
<keyword evidence="4 6" id="KW-0472">Membrane</keyword>
<feature type="domain" description="EamA" evidence="7">
    <location>
        <begin position="152"/>
        <end position="228"/>
    </location>
</feature>
<dbReference type="PANTHER" id="PTHR23051">
    <property type="entry name" value="SOLUTE CARRIER FAMILY 35, MEMBER F5"/>
    <property type="match status" value="1"/>
</dbReference>
<evidence type="ECO:0000256" key="6">
    <source>
        <dbReference type="SAM" id="Phobius"/>
    </source>
</evidence>
<dbReference type="InterPro" id="IPR037185">
    <property type="entry name" value="EmrE-like"/>
</dbReference>
<feature type="transmembrane region" description="Helical" evidence="6">
    <location>
        <begin position="304"/>
        <end position="322"/>
    </location>
</feature>
<dbReference type="AlphaFoldDB" id="W7TQD8"/>
<feature type="transmembrane region" description="Helical" evidence="6">
    <location>
        <begin position="210"/>
        <end position="231"/>
    </location>
</feature>
<comment type="subcellular location">
    <subcellularLocation>
        <location evidence="1">Membrane</location>
        <topology evidence="1">Multi-pass membrane protein</topology>
    </subcellularLocation>
</comment>
<dbReference type="InterPro" id="IPR000620">
    <property type="entry name" value="EamA_dom"/>
</dbReference>
<name>W7TQD8_9STRA</name>
<gene>
    <name evidence="8" type="ORF">Naga_100154g12</name>
</gene>
<feature type="region of interest" description="Disordered" evidence="5">
    <location>
        <begin position="390"/>
        <end position="434"/>
    </location>
</feature>
<evidence type="ECO:0000256" key="4">
    <source>
        <dbReference type="ARBA" id="ARBA00023136"/>
    </source>
</evidence>
<protein>
    <submittedName>
        <fullName evidence="8">Drug/metabolite transporter</fullName>
    </submittedName>
</protein>
<feature type="transmembrane region" description="Helical" evidence="6">
    <location>
        <begin position="157"/>
        <end position="175"/>
    </location>
</feature>
<evidence type="ECO:0000313" key="8">
    <source>
        <dbReference type="EMBL" id="EWM25718.1"/>
    </source>
</evidence>
<feature type="transmembrane region" description="Helical" evidence="6">
    <location>
        <begin position="48"/>
        <end position="70"/>
    </location>
</feature>
<accession>W7TQD8</accession>
<comment type="caution">
    <text evidence="8">The sequence shown here is derived from an EMBL/GenBank/DDBJ whole genome shotgun (WGS) entry which is preliminary data.</text>
</comment>
<feature type="transmembrane region" description="Helical" evidence="6">
    <location>
        <begin position="12"/>
        <end position="36"/>
    </location>
</feature>
<dbReference type="PANTHER" id="PTHR23051:SF0">
    <property type="entry name" value="SOLUTE CARRIER FAMILY 35 MEMBER F5"/>
    <property type="match status" value="1"/>
</dbReference>
<evidence type="ECO:0000256" key="5">
    <source>
        <dbReference type="SAM" id="MobiDB-lite"/>
    </source>
</evidence>
<feature type="transmembrane region" description="Helical" evidence="6">
    <location>
        <begin position="334"/>
        <end position="356"/>
    </location>
</feature>
<dbReference type="Proteomes" id="UP000019335">
    <property type="component" value="Chromosome 10"/>
</dbReference>
<proteinExistence type="predicted"/>
<evidence type="ECO:0000256" key="2">
    <source>
        <dbReference type="ARBA" id="ARBA00022692"/>
    </source>
</evidence>
<keyword evidence="3 6" id="KW-1133">Transmembrane helix</keyword>
<evidence type="ECO:0000256" key="1">
    <source>
        <dbReference type="ARBA" id="ARBA00004141"/>
    </source>
</evidence>
<dbReference type="GO" id="GO:0016020">
    <property type="term" value="C:membrane"/>
    <property type="evidence" value="ECO:0007669"/>
    <property type="project" value="UniProtKB-SubCell"/>
</dbReference>
<keyword evidence="2 6" id="KW-0812">Transmembrane</keyword>
<dbReference type="OrthoDB" id="1436450at2759"/>
<sequence>MVHRYFTGSKRSASYALGLFFIFLVAIIWAGASVLIQHIYTDMHFESPFLLTFICTSLFSVYLPWTYLCVRLGWTKNPPWRDPTLESSASAHERRPNVLYSTVHNGKDTGQGPMARIPDELPLPSTVLENPSARSAPAEAEEYSSSTEPLRWSHLKTLRTAVVVFPLFFIANFSYNLSLAHTSVTSNTIISTTSSLWTFLFSTCRGLERFAWVKMAGLLLSMGGTVLVGLADRNGEGTNSVAGDALCLFAAIMYGVYTTALRVLVPDDRSVSFQLLFGYVGLLSLLLLLPPTLLLLLTRALPSVFAGLSLSVLGFIVLNGLADNVLSDYLWARSIVLTSPTVATVGLSLTIPLAFLSDAALGKAHGGLKEVLGAVAVAAGFGLVSWEQKEEAEAEEEEREGRRIRADVGEGSEAGMGKSGGDQGGEEAKSMVVR</sequence>
<feature type="compositionally biased region" description="Gly residues" evidence="5">
    <location>
        <begin position="412"/>
        <end position="423"/>
    </location>
</feature>
<evidence type="ECO:0000313" key="9">
    <source>
        <dbReference type="Proteomes" id="UP000019335"/>
    </source>
</evidence>